<dbReference type="PROSITE" id="PS01174">
    <property type="entry name" value="LIPASE_GDXG_SER"/>
    <property type="match status" value="1"/>
</dbReference>
<dbReference type="Proteomes" id="UP000612956">
    <property type="component" value="Unassembled WGS sequence"/>
</dbReference>
<dbReference type="InterPro" id="IPR002168">
    <property type="entry name" value="Lipase_GDXG_HIS_AS"/>
</dbReference>
<comment type="similarity">
    <text evidence="1">Belongs to the 'GDXG' lipolytic enzyme family.</text>
</comment>
<reference evidence="5" key="1">
    <citation type="journal article" date="2014" name="Int. J. Syst. Evol. Microbiol.">
        <title>Complete genome sequence of Corynebacterium casei LMG S-19264T (=DSM 44701T), isolated from a smear-ripened cheese.</title>
        <authorList>
            <consortium name="US DOE Joint Genome Institute (JGI-PGF)"/>
            <person name="Walter F."/>
            <person name="Albersmeier A."/>
            <person name="Kalinowski J."/>
            <person name="Ruckert C."/>
        </authorList>
    </citation>
    <scope>NUCLEOTIDE SEQUENCE</scope>
    <source>
        <strain evidence="5">CGMCC 4.7278</strain>
    </source>
</reference>
<dbReference type="RefSeq" id="WP_188828462.1">
    <property type="nucleotide sequence ID" value="NZ_BMMW01000002.1"/>
</dbReference>
<organism evidence="5 6">
    <name type="scientific">Nocardia camponoti</name>
    <dbReference type="NCBI Taxonomy" id="1616106"/>
    <lineage>
        <taxon>Bacteria</taxon>
        <taxon>Bacillati</taxon>
        <taxon>Actinomycetota</taxon>
        <taxon>Actinomycetes</taxon>
        <taxon>Mycobacteriales</taxon>
        <taxon>Nocardiaceae</taxon>
        <taxon>Nocardia</taxon>
    </lineage>
</organism>
<dbReference type="PANTHER" id="PTHR48081">
    <property type="entry name" value="AB HYDROLASE SUPERFAMILY PROTEIN C4A8.06C"/>
    <property type="match status" value="1"/>
</dbReference>
<feature type="active site" evidence="3">
    <location>
        <position position="163"/>
    </location>
</feature>
<sequence>MREITLPAGLARVAFVGPLFRFALHGDMPVGIQRALLNVLSRVQFMPEGSVVQHLQLGGRPAERIFAEAAIPTSRTNAVPPERAAGAVLYLHGGGYVVGSLATHRSLVARLARETSCAVYNLDYRLAPEHPFPAGLDDAEAAFLDLVNNVGYRPDQICIAGDSAGGGLALALAQRLRDNHQLTPCALGLIAPWGDPRQPPTADRDTILNRKWIARCAADYLGDADSSEPGYAPLATDLTGLPPTYVQADVDELLHEQCAQLVAGLREAGVHVRFTETRGLWHVAQLQAALVAEAALTLSGLADFLREAIQPVSIEDLR</sequence>
<dbReference type="InterPro" id="IPR029058">
    <property type="entry name" value="AB_hydrolase_fold"/>
</dbReference>
<name>A0A917V6U6_9NOCA</name>
<reference evidence="5" key="2">
    <citation type="submission" date="2020-09" db="EMBL/GenBank/DDBJ databases">
        <authorList>
            <person name="Sun Q."/>
            <person name="Zhou Y."/>
        </authorList>
    </citation>
    <scope>NUCLEOTIDE SEQUENCE</scope>
    <source>
        <strain evidence="5">CGMCC 4.7278</strain>
    </source>
</reference>
<proteinExistence type="inferred from homology"/>
<evidence type="ECO:0000256" key="3">
    <source>
        <dbReference type="PROSITE-ProRule" id="PRU10038"/>
    </source>
</evidence>
<feature type="domain" description="Alpha/beta hydrolase fold-3" evidence="4">
    <location>
        <begin position="88"/>
        <end position="284"/>
    </location>
</feature>
<dbReference type="EMBL" id="BMMW01000002">
    <property type="protein sequence ID" value="GGK47137.1"/>
    <property type="molecule type" value="Genomic_DNA"/>
</dbReference>
<dbReference type="AlphaFoldDB" id="A0A917V6U6"/>
<evidence type="ECO:0000259" key="4">
    <source>
        <dbReference type="Pfam" id="PF07859"/>
    </source>
</evidence>
<evidence type="ECO:0000256" key="1">
    <source>
        <dbReference type="ARBA" id="ARBA00010515"/>
    </source>
</evidence>
<gene>
    <name evidence="5" type="ORF">GCM10011591_18050</name>
</gene>
<dbReference type="Gene3D" id="3.40.50.1820">
    <property type="entry name" value="alpha/beta hydrolase"/>
    <property type="match status" value="1"/>
</dbReference>
<dbReference type="Pfam" id="PF07859">
    <property type="entry name" value="Abhydrolase_3"/>
    <property type="match status" value="1"/>
</dbReference>
<comment type="caution">
    <text evidence="5">The sequence shown here is derived from an EMBL/GenBank/DDBJ whole genome shotgun (WGS) entry which is preliminary data.</text>
</comment>
<dbReference type="PANTHER" id="PTHR48081:SF30">
    <property type="entry name" value="ACETYL-HYDROLASE LIPR-RELATED"/>
    <property type="match status" value="1"/>
</dbReference>
<dbReference type="PROSITE" id="PS01173">
    <property type="entry name" value="LIPASE_GDXG_HIS"/>
    <property type="match status" value="1"/>
</dbReference>
<keyword evidence="2" id="KW-0378">Hydrolase</keyword>
<accession>A0A917V6U6</accession>
<dbReference type="GO" id="GO:0004806">
    <property type="term" value="F:triacylglycerol lipase activity"/>
    <property type="evidence" value="ECO:0007669"/>
    <property type="project" value="TreeGrafter"/>
</dbReference>
<protein>
    <submittedName>
        <fullName evidence="5">Esterase</fullName>
    </submittedName>
</protein>
<keyword evidence="6" id="KW-1185">Reference proteome</keyword>
<dbReference type="SUPFAM" id="SSF53474">
    <property type="entry name" value="alpha/beta-Hydrolases"/>
    <property type="match status" value="1"/>
</dbReference>
<evidence type="ECO:0000256" key="2">
    <source>
        <dbReference type="ARBA" id="ARBA00022801"/>
    </source>
</evidence>
<dbReference type="InterPro" id="IPR050300">
    <property type="entry name" value="GDXG_lipolytic_enzyme"/>
</dbReference>
<dbReference type="InterPro" id="IPR013094">
    <property type="entry name" value="AB_hydrolase_3"/>
</dbReference>
<evidence type="ECO:0000313" key="6">
    <source>
        <dbReference type="Proteomes" id="UP000612956"/>
    </source>
</evidence>
<dbReference type="InterPro" id="IPR033140">
    <property type="entry name" value="Lipase_GDXG_put_SER_AS"/>
</dbReference>
<evidence type="ECO:0000313" key="5">
    <source>
        <dbReference type="EMBL" id="GGK47137.1"/>
    </source>
</evidence>